<dbReference type="RefSeq" id="WP_380538360.1">
    <property type="nucleotide sequence ID" value="NZ_JBHFAB010000016.1"/>
</dbReference>
<dbReference type="InterPro" id="IPR029010">
    <property type="entry name" value="ThuA-like"/>
</dbReference>
<dbReference type="Proteomes" id="UP001592531">
    <property type="component" value="Unassembled WGS sequence"/>
</dbReference>
<sequence length="227" mass="24508">MRGDGRGAGGRRRALVVRGGWEGHSPVRCTEIFLPVLADAGFSVTVSDDLDVYRDQELLAGTDLVVQCWSIGTLTPDQAAGLVAAVRAGTGFAGWHGGLVGTFGDSAEYLRMVGGLFLHHPEEHVSYRVRIEPEQADHPVLAGLSDFTVHTEQYWMLTDAHNTTLASTVIDPGRAGQGDAAVRMPVVWTRQWGRGRVFFSAIGHSPSDLLEPPVRALTARGLLWAAR</sequence>
<reference evidence="2 3" key="1">
    <citation type="submission" date="2024-09" db="EMBL/GenBank/DDBJ databases">
        <authorList>
            <person name="Lee S.D."/>
        </authorList>
    </citation>
    <scope>NUCLEOTIDE SEQUENCE [LARGE SCALE GENOMIC DNA]</scope>
    <source>
        <strain evidence="2 3">N8-3</strain>
    </source>
</reference>
<organism evidence="2 3">
    <name type="scientific">Streptacidiphilus cavernicola</name>
    <dbReference type="NCBI Taxonomy" id="3342716"/>
    <lineage>
        <taxon>Bacteria</taxon>
        <taxon>Bacillati</taxon>
        <taxon>Actinomycetota</taxon>
        <taxon>Actinomycetes</taxon>
        <taxon>Kitasatosporales</taxon>
        <taxon>Streptomycetaceae</taxon>
        <taxon>Streptacidiphilus</taxon>
    </lineage>
</organism>
<keyword evidence="3" id="KW-1185">Reference proteome</keyword>
<name>A0ABV6W0B5_9ACTN</name>
<dbReference type="Gene3D" id="3.40.50.880">
    <property type="match status" value="1"/>
</dbReference>
<dbReference type="Pfam" id="PF06283">
    <property type="entry name" value="ThuA"/>
    <property type="match status" value="1"/>
</dbReference>
<dbReference type="EMBL" id="JBHFAB010000016">
    <property type="protein sequence ID" value="MFC1419233.1"/>
    <property type="molecule type" value="Genomic_DNA"/>
</dbReference>
<protein>
    <submittedName>
        <fullName evidence="2">ThuA domain-containing protein</fullName>
    </submittedName>
</protein>
<accession>A0ABV6W0B5</accession>
<gene>
    <name evidence="2" type="ORF">ACEZDE_21720</name>
</gene>
<feature type="domain" description="ThuA-like" evidence="1">
    <location>
        <begin position="13"/>
        <end position="225"/>
    </location>
</feature>
<dbReference type="InterPro" id="IPR029062">
    <property type="entry name" value="Class_I_gatase-like"/>
</dbReference>
<dbReference type="PANTHER" id="PTHR40469:SF2">
    <property type="entry name" value="GALACTOSE-BINDING DOMAIN-LIKE SUPERFAMILY PROTEIN"/>
    <property type="match status" value="1"/>
</dbReference>
<proteinExistence type="predicted"/>
<dbReference type="PANTHER" id="PTHR40469">
    <property type="entry name" value="SECRETED GLYCOSYL HYDROLASE"/>
    <property type="match status" value="1"/>
</dbReference>
<evidence type="ECO:0000313" key="3">
    <source>
        <dbReference type="Proteomes" id="UP001592531"/>
    </source>
</evidence>
<dbReference type="SUPFAM" id="SSF52317">
    <property type="entry name" value="Class I glutamine amidotransferase-like"/>
    <property type="match status" value="1"/>
</dbReference>
<evidence type="ECO:0000313" key="2">
    <source>
        <dbReference type="EMBL" id="MFC1419233.1"/>
    </source>
</evidence>
<evidence type="ECO:0000259" key="1">
    <source>
        <dbReference type="Pfam" id="PF06283"/>
    </source>
</evidence>
<comment type="caution">
    <text evidence="2">The sequence shown here is derived from an EMBL/GenBank/DDBJ whole genome shotgun (WGS) entry which is preliminary data.</text>
</comment>